<dbReference type="InterPro" id="IPR029149">
    <property type="entry name" value="Creatin/AminoP/Spt16_N"/>
</dbReference>
<dbReference type="EMBL" id="RHHU01000003">
    <property type="protein sequence ID" value="RNB88333.1"/>
    <property type="molecule type" value="Genomic_DNA"/>
</dbReference>
<comment type="caution">
    <text evidence="9">The sequence shown here is derived from an EMBL/GenBank/DDBJ whole genome shotgun (WGS) entry which is preliminary data.</text>
</comment>
<evidence type="ECO:0000259" key="8">
    <source>
        <dbReference type="SMART" id="SM01011"/>
    </source>
</evidence>
<keyword evidence="5" id="KW-0479">Metal-binding</keyword>
<dbReference type="InterPro" id="IPR036005">
    <property type="entry name" value="Creatinase/aminopeptidase-like"/>
</dbReference>
<evidence type="ECO:0000256" key="5">
    <source>
        <dbReference type="ARBA" id="ARBA00022723"/>
    </source>
</evidence>
<keyword evidence="7" id="KW-0464">Manganese</keyword>
<dbReference type="SUPFAM" id="SSF55920">
    <property type="entry name" value="Creatinase/aminopeptidase"/>
    <property type="match status" value="1"/>
</dbReference>
<dbReference type="InterPro" id="IPR007865">
    <property type="entry name" value="Aminopep_P_N"/>
</dbReference>
<dbReference type="Pfam" id="PF00557">
    <property type="entry name" value="Peptidase_M24"/>
    <property type="match status" value="1"/>
</dbReference>
<dbReference type="Gene3D" id="3.40.350.10">
    <property type="entry name" value="Creatinase/prolidase N-terminal domain"/>
    <property type="match status" value="1"/>
</dbReference>
<dbReference type="EC" id="3.4.11.9" evidence="4"/>
<feature type="domain" description="Aminopeptidase P N-terminal" evidence="8">
    <location>
        <begin position="5"/>
        <end position="142"/>
    </location>
</feature>
<protein>
    <recommendedName>
        <fullName evidence="4">Xaa-Pro aminopeptidase</fullName>
        <ecNumber evidence="4">3.4.11.9</ecNumber>
    </recommendedName>
</protein>
<organism evidence="9 10">
    <name type="scientific">Brevibacillus nitrificans</name>
    <dbReference type="NCBI Taxonomy" id="651560"/>
    <lineage>
        <taxon>Bacteria</taxon>
        <taxon>Bacillati</taxon>
        <taxon>Bacillota</taxon>
        <taxon>Bacilli</taxon>
        <taxon>Bacillales</taxon>
        <taxon>Paenibacillaceae</taxon>
        <taxon>Brevibacillus</taxon>
    </lineage>
</organism>
<comment type="cofactor">
    <cofactor evidence="2">
        <name>Mn(2+)</name>
        <dbReference type="ChEBI" id="CHEBI:29035"/>
    </cofactor>
</comment>
<sequence>MTLIMDSKEFVNRRQRLAEKMPDHSALVLFSGVLKTRSGDDKYPFSPNRSFYYLTGIARSKLVLMITKRGGIVTETLFLQRSNELEAKWTGAVLSDQEARKQSGIEHFDYLDEWLPSFGTFVRRCEGKCSLYLDLYRDQWSDEPTPAESFAEEAQKKYRTLQIQDAGPWLKELRMVKSPAEIVEIKRAIAITDEAIRRMWSHARPGMMEYELEAHYDFTLKSHGVRELPYLPIIASGINATVLHYEDNDQRAEEGDLVLLDLGAASNYYAADISRTFPVNGRFTERQKEIYQLVLEAESKTIEAVKPGVTLQQLNEVTKQVLTDGLLRLGLIQESSELTKYYYHGVSHHLGLDTHDISDHSAVLQPGMVITIEPGLYIEEEAIGIRIEDDVLVTADGCEVLSSQIPREIEEVEGLIGKKE</sequence>
<evidence type="ECO:0000256" key="3">
    <source>
        <dbReference type="ARBA" id="ARBA00008766"/>
    </source>
</evidence>
<evidence type="ECO:0000313" key="9">
    <source>
        <dbReference type="EMBL" id="RNB88333.1"/>
    </source>
</evidence>
<evidence type="ECO:0000256" key="1">
    <source>
        <dbReference type="ARBA" id="ARBA00001424"/>
    </source>
</evidence>
<evidence type="ECO:0000256" key="6">
    <source>
        <dbReference type="ARBA" id="ARBA00022801"/>
    </source>
</evidence>
<dbReference type="PANTHER" id="PTHR43226:SF4">
    <property type="entry name" value="XAA-PRO AMINOPEPTIDASE 3"/>
    <property type="match status" value="1"/>
</dbReference>
<dbReference type="GO" id="GO:0005829">
    <property type="term" value="C:cytosol"/>
    <property type="evidence" value="ECO:0007669"/>
    <property type="project" value="TreeGrafter"/>
</dbReference>
<dbReference type="SUPFAM" id="SSF53092">
    <property type="entry name" value="Creatinase/prolidase N-terminal domain"/>
    <property type="match status" value="1"/>
</dbReference>
<dbReference type="Pfam" id="PF05195">
    <property type="entry name" value="AMP_N"/>
    <property type="match status" value="1"/>
</dbReference>
<dbReference type="AlphaFoldDB" id="A0A3M8DJV1"/>
<dbReference type="GO" id="GO:0030145">
    <property type="term" value="F:manganese ion binding"/>
    <property type="evidence" value="ECO:0007669"/>
    <property type="project" value="InterPro"/>
</dbReference>
<keyword evidence="6" id="KW-0378">Hydrolase</keyword>
<keyword evidence="10" id="KW-1185">Reference proteome</keyword>
<evidence type="ECO:0000256" key="4">
    <source>
        <dbReference type="ARBA" id="ARBA00012574"/>
    </source>
</evidence>
<name>A0A3M8DJV1_9BACL</name>
<gene>
    <name evidence="9" type="ORF">EDM59_04190</name>
</gene>
<dbReference type="Gene3D" id="3.90.230.10">
    <property type="entry name" value="Creatinase/methionine aminopeptidase superfamily"/>
    <property type="match status" value="1"/>
</dbReference>
<comment type="similarity">
    <text evidence="3">Belongs to the peptidase M24B family.</text>
</comment>
<reference evidence="9 10" key="1">
    <citation type="submission" date="2018-10" db="EMBL/GenBank/DDBJ databases">
        <title>Phylogenomics of Brevibacillus.</title>
        <authorList>
            <person name="Dunlap C."/>
        </authorList>
    </citation>
    <scope>NUCLEOTIDE SEQUENCE [LARGE SCALE GENOMIC DNA]</scope>
    <source>
        <strain evidence="9 10">JCM 15774</strain>
    </source>
</reference>
<dbReference type="SMART" id="SM01011">
    <property type="entry name" value="AMP_N"/>
    <property type="match status" value="1"/>
</dbReference>
<dbReference type="PANTHER" id="PTHR43226">
    <property type="entry name" value="XAA-PRO AMINOPEPTIDASE 3"/>
    <property type="match status" value="1"/>
</dbReference>
<dbReference type="InterPro" id="IPR001714">
    <property type="entry name" value="Pept_M24_MAP"/>
</dbReference>
<keyword evidence="9" id="KW-0031">Aminopeptidase</keyword>
<dbReference type="GO" id="GO:0006508">
    <property type="term" value="P:proteolysis"/>
    <property type="evidence" value="ECO:0007669"/>
    <property type="project" value="TreeGrafter"/>
</dbReference>
<accession>A0A3M8DJV1</accession>
<dbReference type="Proteomes" id="UP000269573">
    <property type="component" value="Unassembled WGS sequence"/>
</dbReference>
<dbReference type="PRINTS" id="PR00599">
    <property type="entry name" value="MAPEPTIDASE"/>
</dbReference>
<proteinExistence type="inferred from homology"/>
<dbReference type="CDD" id="cd01087">
    <property type="entry name" value="Prolidase"/>
    <property type="match status" value="1"/>
</dbReference>
<evidence type="ECO:0000256" key="7">
    <source>
        <dbReference type="ARBA" id="ARBA00023211"/>
    </source>
</evidence>
<evidence type="ECO:0000256" key="2">
    <source>
        <dbReference type="ARBA" id="ARBA00001936"/>
    </source>
</evidence>
<evidence type="ECO:0000313" key="10">
    <source>
        <dbReference type="Proteomes" id="UP000269573"/>
    </source>
</evidence>
<dbReference type="InterPro" id="IPR052433">
    <property type="entry name" value="X-Pro_dipept-like"/>
</dbReference>
<dbReference type="GO" id="GO:0070006">
    <property type="term" value="F:metalloaminopeptidase activity"/>
    <property type="evidence" value="ECO:0007669"/>
    <property type="project" value="InterPro"/>
</dbReference>
<keyword evidence="9" id="KW-0645">Protease</keyword>
<dbReference type="InterPro" id="IPR000994">
    <property type="entry name" value="Pept_M24"/>
</dbReference>
<comment type="catalytic activity">
    <reaction evidence="1">
        <text>Release of any N-terminal amino acid, including proline, that is linked to proline, even from a dipeptide or tripeptide.</text>
        <dbReference type="EC" id="3.4.11.9"/>
    </reaction>
</comment>